<dbReference type="AlphaFoldDB" id="A0A914UXB7"/>
<name>A0A914UXB7_9BILA</name>
<organism evidence="1 2">
    <name type="scientific">Plectus sambesii</name>
    <dbReference type="NCBI Taxonomy" id="2011161"/>
    <lineage>
        <taxon>Eukaryota</taxon>
        <taxon>Metazoa</taxon>
        <taxon>Ecdysozoa</taxon>
        <taxon>Nematoda</taxon>
        <taxon>Chromadorea</taxon>
        <taxon>Plectida</taxon>
        <taxon>Plectina</taxon>
        <taxon>Plectoidea</taxon>
        <taxon>Plectidae</taxon>
        <taxon>Plectus</taxon>
    </lineage>
</organism>
<dbReference type="WBParaSite" id="PSAMB.scaffold13180size2398.g35327.t1">
    <property type="protein sequence ID" value="PSAMB.scaffold13180size2398.g35327.t1"/>
    <property type="gene ID" value="PSAMB.scaffold13180size2398.g35327"/>
</dbReference>
<evidence type="ECO:0000313" key="1">
    <source>
        <dbReference type="Proteomes" id="UP000887566"/>
    </source>
</evidence>
<sequence>MTGLRNANVTMGCRRNVDNAELCLCNDSDECNGRPRANNRQEVALPTVDCRNYVEAPFISPQSKETTCQANYCFFTQTHVSNFKGEMEMQTTANCGQLPQYSFDVQ</sequence>
<accession>A0A914UXB7</accession>
<evidence type="ECO:0000313" key="2">
    <source>
        <dbReference type="WBParaSite" id="PSAMB.scaffold13180size2398.g35327.t1"/>
    </source>
</evidence>
<dbReference type="Proteomes" id="UP000887566">
    <property type="component" value="Unplaced"/>
</dbReference>
<keyword evidence="1" id="KW-1185">Reference proteome</keyword>
<protein>
    <submittedName>
        <fullName evidence="2">Uncharacterized protein</fullName>
    </submittedName>
</protein>
<proteinExistence type="predicted"/>
<reference evidence="2" key="1">
    <citation type="submission" date="2022-11" db="UniProtKB">
        <authorList>
            <consortium name="WormBaseParasite"/>
        </authorList>
    </citation>
    <scope>IDENTIFICATION</scope>
</reference>